<evidence type="ECO:0000313" key="7">
    <source>
        <dbReference type="Proteomes" id="UP000216752"/>
    </source>
</evidence>
<dbReference type="InterPro" id="IPR007300">
    <property type="entry name" value="CidB/LrgB"/>
</dbReference>
<accession>A0ABZ3IU36</accession>
<gene>
    <name evidence="6" type="primary">yohK_1</name>
    <name evidence="6" type="ORF">SPSIL_054020</name>
</gene>
<keyword evidence="4 5" id="KW-0472">Membrane</keyword>
<keyword evidence="2 5" id="KW-0812">Transmembrane</keyword>
<feature type="transmembrane region" description="Helical" evidence="5">
    <location>
        <begin position="200"/>
        <end position="225"/>
    </location>
</feature>
<dbReference type="EMBL" id="CP155573">
    <property type="protein sequence ID" value="XFO69172.1"/>
    <property type="molecule type" value="Genomic_DNA"/>
</dbReference>
<evidence type="ECO:0000256" key="1">
    <source>
        <dbReference type="ARBA" id="ARBA00004141"/>
    </source>
</evidence>
<reference evidence="6" key="1">
    <citation type="submission" date="2024-05" db="EMBL/GenBank/DDBJ databases">
        <title>Isolation and characterization of Sporomusa carbonis sp. nov., a carboxydotrophic hydrogenogen in the genus of Sporomusa isolated from a charcoal burning pile.</title>
        <authorList>
            <person name="Boeer T."/>
            <person name="Rosenbaum F."/>
            <person name="Eysell L."/>
            <person name="Mueller V."/>
            <person name="Daniel R."/>
            <person name="Poehlein A."/>
        </authorList>
    </citation>
    <scope>NUCLEOTIDE SEQUENCE [LARGE SCALE GENOMIC DNA]</scope>
    <source>
        <strain evidence="6">DSM 10669</strain>
    </source>
</reference>
<protein>
    <submittedName>
        <fullName evidence="6">Inner membrane protein YohK</fullName>
    </submittedName>
</protein>
<proteinExistence type="predicted"/>
<keyword evidence="3 5" id="KW-1133">Transmembrane helix</keyword>
<feature type="transmembrane region" description="Helical" evidence="5">
    <location>
        <begin position="144"/>
        <end position="167"/>
    </location>
</feature>
<evidence type="ECO:0000313" key="6">
    <source>
        <dbReference type="EMBL" id="XFO69172.1"/>
    </source>
</evidence>
<evidence type="ECO:0000256" key="3">
    <source>
        <dbReference type="ARBA" id="ARBA00022989"/>
    </source>
</evidence>
<comment type="subcellular location">
    <subcellularLocation>
        <location evidence="1">Membrane</location>
        <topology evidence="1">Multi-pass membrane protein</topology>
    </subcellularLocation>
</comment>
<feature type="transmembrane region" description="Helical" evidence="5">
    <location>
        <begin position="58"/>
        <end position="77"/>
    </location>
</feature>
<feature type="transmembrane region" description="Helical" evidence="5">
    <location>
        <begin position="89"/>
        <end position="111"/>
    </location>
</feature>
<evidence type="ECO:0000256" key="4">
    <source>
        <dbReference type="ARBA" id="ARBA00023136"/>
    </source>
</evidence>
<dbReference type="RefSeq" id="WP_094602661.1">
    <property type="nucleotide sequence ID" value="NZ_CP155573.1"/>
</dbReference>
<evidence type="ECO:0000256" key="2">
    <source>
        <dbReference type="ARBA" id="ARBA00022692"/>
    </source>
</evidence>
<dbReference type="Pfam" id="PF04172">
    <property type="entry name" value="LrgB"/>
    <property type="match status" value="1"/>
</dbReference>
<organism evidence="6 7">
    <name type="scientific">Sporomusa silvacetica DSM 10669</name>
    <dbReference type="NCBI Taxonomy" id="1123289"/>
    <lineage>
        <taxon>Bacteria</taxon>
        <taxon>Bacillati</taxon>
        <taxon>Bacillota</taxon>
        <taxon>Negativicutes</taxon>
        <taxon>Selenomonadales</taxon>
        <taxon>Sporomusaceae</taxon>
        <taxon>Sporomusa</taxon>
    </lineage>
</organism>
<dbReference type="PANTHER" id="PTHR30249">
    <property type="entry name" value="PUTATIVE SEROTONIN TRANSPORTER"/>
    <property type="match status" value="1"/>
</dbReference>
<name>A0ABZ3IU36_9FIRM</name>
<keyword evidence="7" id="KW-1185">Reference proteome</keyword>
<dbReference type="PANTHER" id="PTHR30249:SF3">
    <property type="entry name" value="MUREIN HYDROLASE EXPORT REGULATOR"/>
    <property type="match status" value="1"/>
</dbReference>
<feature type="transmembrane region" description="Helical" evidence="5">
    <location>
        <begin position="27"/>
        <end position="46"/>
    </location>
</feature>
<sequence>MFALISVFITVILYKLVQHFYHRYSSVFLLPILSCPILLIAGLKLFDISYDLYDPGASWLSSMLQPATVALAVPLYKYRRILRFYLPEFVVSIVCGAVFAMVSSLLISKLLHLDPQLMESLAPRSITTPLAIDVSRQLGGIPSLTAAFVIFTGITGSILSPLVFHWLKHVSPITKGLILGVSAHGTGTAKAQEYGKTETAIASLAMIFTGIITTLLAPGFVPFLLQLLGTT</sequence>
<evidence type="ECO:0000256" key="5">
    <source>
        <dbReference type="SAM" id="Phobius"/>
    </source>
</evidence>
<dbReference type="Proteomes" id="UP000216752">
    <property type="component" value="Chromosome"/>
</dbReference>